<dbReference type="Proteomes" id="UP000218103">
    <property type="component" value="Chromosome 1"/>
</dbReference>
<keyword evidence="3" id="KW-1185">Reference proteome</keyword>
<protein>
    <submittedName>
        <fullName evidence="2">Uncharacterized protein</fullName>
    </submittedName>
</protein>
<dbReference type="EMBL" id="CP023518">
    <property type="protein sequence ID" value="ATF79280.1"/>
    <property type="molecule type" value="Genomic_DNA"/>
</dbReference>
<dbReference type="EMBL" id="SNSQ01000023">
    <property type="protein sequence ID" value="TEU45003.1"/>
    <property type="molecule type" value="Genomic_DNA"/>
</dbReference>
<evidence type="ECO:0000313" key="4">
    <source>
        <dbReference type="Proteomes" id="UP000298234"/>
    </source>
</evidence>
<evidence type="ECO:0000313" key="1">
    <source>
        <dbReference type="EMBL" id="ATF79280.1"/>
    </source>
</evidence>
<accession>A0AAX2RPC9</accession>
<evidence type="ECO:0000313" key="2">
    <source>
        <dbReference type="EMBL" id="TEU45003.1"/>
    </source>
</evidence>
<evidence type="ECO:0000313" key="3">
    <source>
        <dbReference type="Proteomes" id="UP000218103"/>
    </source>
</evidence>
<dbReference type="Proteomes" id="UP000298234">
    <property type="component" value="Unassembled WGS sequence"/>
</dbReference>
<dbReference type="AlphaFoldDB" id="A0AAX2RPC9"/>
<proteinExistence type="predicted"/>
<reference evidence="1" key="2">
    <citation type="submission" date="2017-09" db="EMBL/GenBank/DDBJ databases">
        <title>FDA dAtabase for Regulatory Grade micrObial Sequences (FDA-ARGOS): Supporting development and validation of Infectious Disease Dx tests.</title>
        <authorList>
            <person name="Minogue T."/>
            <person name="Wolcott M."/>
            <person name="Wasieloski L."/>
            <person name="Aguilar W."/>
            <person name="Moore D."/>
            <person name="Tallon L."/>
            <person name="Sadzewicz L."/>
            <person name="Ott S."/>
            <person name="Zhao X."/>
            <person name="Nagaraj S."/>
            <person name="Vavikolanu K."/>
            <person name="Aluvathingal J."/>
            <person name="Nadendla S."/>
            <person name="Sichtig H."/>
        </authorList>
    </citation>
    <scope>NUCLEOTIDE SEQUENCE</scope>
    <source>
        <strain evidence="1">FDAARGOS_388</strain>
    </source>
</reference>
<organism evidence="2 4">
    <name type="scientific">Burkholderia cepacia</name>
    <name type="common">Pseudomonas cepacia</name>
    <dbReference type="NCBI Taxonomy" id="292"/>
    <lineage>
        <taxon>Bacteria</taxon>
        <taxon>Pseudomonadati</taxon>
        <taxon>Pseudomonadota</taxon>
        <taxon>Betaproteobacteria</taxon>
        <taxon>Burkholderiales</taxon>
        <taxon>Burkholderiaceae</taxon>
        <taxon>Burkholderia</taxon>
        <taxon>Burkholderia cepacia complex</taxon>
    </lineage>
</organism>
<gene>
    <name evidence="1" type="ORF">CO711_06160</name>
    <name evidence="2" type="ORF">E3D37_20225</name>
</gene>
<sequence>MIIGVEFFGGKYGHRARSCWQCERRRKENRKPVRQQTSLLTTRHLFEYGKLKEPILDRLIVN</sequence>
<reference evidence="2 4" key="3">
    <citation type="submission" date="2019-03" db="EMBL/GenBank/DDBJ databases">
        <title>Burkholderia cepacia outbreak.</title>
        <authorList>
            <person name="Farzana R."/>
            <person name="Walsh T.R."/>
        </authorList>
    </citation>
    <scope>NUCLEOTIDE SEQUENCE [LARGE SCALE GENOMIC DNA]</scope>
    <source>
        <strain evidence="2">D13</strain>
        <strain evidence="4">d13</strain>
    </source>
</reference>
<name>A0AAX2RPC9_BURCE</name>
<reference evidence="3" key="1">
    <citation type="submission" date="2017-09" db="EMBL/GenBank/DDBJ databases">
        <title>FDA dAtabase for Regulatory Grade micrObial Sequences (FDA-ARGOS): Supporting development and validation of Infectious Disease Dx tests.</title>
        <authorList>
            <person name="Minogue T."/>
            <person name="Wolcott M."/>
            <person name="Wasieloski L."/>
            <person name="Aguilar W."/>
            <person name="Moore D."/>
            <person name="Tallon L.J."/>
            <person name="Sadzewicz L."/>
            <person name="Ott S."/>
            <person name="Zhao X."/>
            <person name="Nagaraj S."/>
            <person name="Vavikolanu K."/>
            <person name="Aluvathingal J."/>
            <person name="Nadendla S."/>
            <person name="Sichtig H."/>
        </authorList>
    </citation>
    <scope>NUCLEOTIDE SEQUENCE [LARGE SCALE GENOMIC DNA]</scope>
    <source>
        <strain evidence="3">FDAARGOS_388</strain>
    </source>
</reference>